<evidence type="ECO:0000256" key="1">
    <source>
        <dbReference type="SAM" id="Phobius"/>
    </source>
</evidence>
<evidence type="ECO:0000313" key="3">
    <source>
        <dbReference type="Proteomes" id="UP000005089"/>
    </source>
</evidence>
<evidence type="ECO:0008006" key="4">
    <source>
        <dbReference type="Google" id="ProtNLM"/>
    </source>
</evidence>
<dbReference type="Proteomes" id="UP000005089">
    <property type="component" value="Unassembled WGS sequence"/>
</dbReference>
<keyword evidence="1" id="KW-1133">Transmembrane helix</keyword>
<dbReference type="Pfam" id="PF07784">
    <property type="entry name" value="DUF1622"/>
    <property type="match status" value="1"/>
</dbReference>
<dbReference type="STRING" id="847.BRW83_1767"/>
<dbReference type="AlphaFoldDB" id="C3X8C5"/>
<dbReference type="PANTHER" id="PTHR38468:SF1">
    <property type="entry name" value="SLL0939 PROTEIN"/>
    <property type="match status" value="1"/>
</dbReference>
<protein>
    <recommendedName>
        <fullName evidence="4">DUF1622 domain-containing protein</fullName>
    </recommendedName>
</protein>
<name>C3X8C5_OXAFO</name>
<gene>
    <name evidence="2" type="ORF">OFBG_00479</name>
</gene>
<reference evidence="2 3" key="1">
    <citation type="submission" date="2009-02" db="EMBL/GenBank/DDBJ databases">
        <title>The Genome Sequence of Oxalobacter formigenes OXCC13.</title>
        <authorList>
            <consortium name="The Broad Institute Genome Sequencing Platform"/>
            <person name="Ward D."/>
            <person name="Young S.K."/>
            <person name="Kodira C.D."/>
            <person name="Zeng Q."/>
            <person name="Koehrsen M."/>
            <person name="Alvarado L."/>
            <person name="Berlin A."/>
            <person name="Borenstein D."/>
            <person name="Chen Z."/>
            <person name="Engels R."/>
            <person name="Freedman E."/>
            <person name="Gellesch M."/>
            <person name="Goldberg J."/>
            <person name="Griggs A."/>
            <person name="Gujja S."/>
            <person name="Heiman D."/>
            <person name="Hepburn T."/>
            <person name="Howarth C."/>
            <person name="Jen D."/>
            <person name="Larson L."/>
            <person name="Lewis B."/>
            <person name="Mehta T."/>
            <person name="Park D."/>
            <person name="Pearson M."/>
            <person name="Roberts A."/>
            <person name="Saif S."/>
            <person name="Shea T."/>
            <person name="Shenoy N."/>
            <person name="Sisk P."/>
            <person name="Stolte C."/>
            <person name="Sykes S."/>
            <person name="Walk T."/>
            <person name="White J."/>
            <person name="Yandava C."/>
            <person name="Allison M.J."/>
            <person name="Lander E."/>
            <person name="Nusbaum C."/>
            <person name="Galagan J."/>
            <person name="Birren B."/>
        </authorList>
    </citation>
    <scope>NUCLEOTIDE SEQUENCE [LARGE SCALE GENOMIC DNA]</scope>
    <source>
        <strain evidence="2 3">OXCC13</strain>
    </source>
</reference>
<proteinExistence type="predicted"/>
<keyword evidence="1" id="KW-0812">Transmembrane</keyword>
<dbReference type="PANTHER" id="PTHR38468">
    <property type="entry name" value="SLL0939 PROTEIN"/>
    <property type="match status" value="1"/>
</dbReference>
<organism evidence="2 3">
    <name type="scientific">Oxalobacter formigenes OXCC13</name>
    <dbReference type="NCBI Taxonomy" id="556269"/>
    <lineage>
        <taxon>Bacteria</taxon>
        <taxon>Pseudomonadati</taxon>
        <taxon>Pseudomonadota</taxon>
        <taxon>Betaproteobacteria</taxon>
        <taxon>Burkholderiales</taxon>
        <taxon>Oxalobacteraceae</taxon>
        <taxon>Oxalobacter</taxon>
    </lineage>
</organism>
<keyword evidence="3" id="KW-1185">Reference proteome</keyword>
<keyword evidence="1" id="KW-0472">Membrane</keyword>
<accession>C3X8C5</accession>
<feature type="transmembrane region" description="Helical" evidence="1">
    <location>
        <begin position="6"/>
        <end position="29"/>
    </location>
</feature>
<dbReference type="InterPro" id="IPR012427">
    <property type="entry name" value="DUF1622"/>
</dbReference>
<evidence type="ECO:0000313" key="2">
    <source>
        <dbReference type="EMBL" id="EEO29451.1"/>
    </source>
</evidence>
<sequence>MKEGLVYVVGILQFVLETASVICVLIGFVKTVYVGIRSRQEFVINTEVKLTFGRWLAMALEFQLAADILNTTVDPDIEGLIKLFGIALIRTFLNYFLTKEIEMQAKPEEGSGLPSVSAEK</sequence>
<dbReference type="eggNOG" id="COG4828">
    <property type="taxonomic scope" value="Bacteria"/>
</dbReference>
<dbReference type="EMBL" id="GG658170">
    <property type="protein sequence ID" value="EEO29451.1"/>
    <property type="molecule type" value="Genomic_DNA"/>
</dbReference>
<dbReference type="HOGENOM" id="CLU_136765_1_0_4"/>